<gene>
    <name evidence="2" type="ORF">SDC9_93783</name>
</gene>
<dbReference type="EMBL" id="VSSQ01011530">
    <property type="protein sequence ID" value="MPM47075.1"/>
    <property type="molecule type" value="Genomic_DNA"/>
</dbReference>
<name>A0A645A1K2_9ZZZZ</name>
<organism evidence="2">
    <name type="scientific">bioreactor metagenome</name>
    <dbReference type="NCBI Taxonomy" id="1076179"/>
    <lineage>
        <taxon>unclassified sequences</taxon>
        <taxon>metagenomes</taxon>
        <taxon>ecological metagenomes</taxon>
    </lineage>
</organism>
<evidence type="ECO:0000313" key="2">
    <source>
        <dbReference type="EMBL" id="MPM47075.1"/>
    </source>
</evidence>
<feature type="compositionally biased region" description="Pro residues" evidence="1">
    <location>
        <begin position="151"/>
        <end position="160"/>
    </location>
</feature>
<sequence length="180" mass="19603">MPDGESELLSQGIDGREPPFHPGIELKVPTKLDQVTALDRLVASFRLIKHELEIGEDAVHPLRACLVVCLLPELLAAQSEFGDEGILLHILGGERLVKVIHQGDGGLFLHGMSIPQPRDCLQHLLVDISTNLRYRVFHVFQPCTPSGNLAPPQPTLPQPGPQTLQPHQRGGGLSDVPLPN</sequence>
<dbReference type="AlphaFoldDB" id="A0A645A1K2"/>
<protein>
    <submittedName>
        <fullName evidence="2">Uncharacterized protein</fullName>
    </submittedName>
</protein>
<proteinExistence type="predicted"/>
<reference evidence="2" key="1">
    <citation type="submission" date="2019-08" db="EMBL/GenBank/DDBJ databases">
        <authorList>
            <person name="Kucharzyk K."/>
            <person name="Murdoch R.W."/>
            <person name="Higgins S."/>
            <person name="Loffler F."/>
        </authorList>
    </citation>
    <scope>NUCLEOTIDE SEQUENCE</scope>
</reference>
<feature type="region of interest" description="Disordered" evidence="1">
    <location>
        <begin position="1"/>
        <end position="20"/>
    </location>
</feature>
<comment type="caution">
    <text evidence="2">The sequence shown here is derived from an EMBL/GenBank/DDBJ whole genome shotgun (WGS) entry which is preliminary data.</text>
</comment>
<feature type="region of interest" description="Disordered" evidence="1">
    <location>
        <begin position="148"/>
        <end position="180"/>
    </location>
</feature>
<accession>A0A645A1K2</accession>
<evidence type="ECO:0000256" key="1">
    <source>
        <dbReference type="SAM" id="MobiDB-lite"/>
    </source>
</evidence>